<sequence length="524" mass="57572">MESTSASWPEPSIELFDAWLDAHHIQRHPSLSMVPMSHESAGFCVTARAPIPLGSTLCAVPKSTIFSHRTASLDLSTCPSLAGEPEAPSDIFYRLAACLLHELRLGEESSWYGWLQVLPRETVPVPILWNLKEVGGDDGRKAFPWLKATDAESEMKRQNEEDGLTRAGLRDFFWTLTALPPTTSHSSPPTYSEFLHAFSLISSRGFMLDSYHQIGIPPYCDMFNHSSTSAHTSLLCDVGVCPECGSLQPCQHDELDSNGRPERLEGIEPAYLARMAERGEGEQVDMRAERDISAGVEVFSCYEEGLTSAKALVGYGFAPSEPTRSRISWGPWDILDKSSAGRFIHIMKRGVITAELFGDDKEEDWEFSKPFFRPGGSAAPGSFDLSMDGDGTLSIDLLTAIHARTFHKWRSGLDNFNDQDDAVIRDAKALQAVADAQLGLAGLKRLGDETGTLRPLIRAVVQLLEDRLGAAHRPELSPEEIEKEILGLPASSSLQRQAISFALDERVLLQKVIGAWAGLLSHLG</sequence>
<gene>
    <name evidence="1" type="ORF">MKK02DRAFT_43053</name>
</gene>
<dbReference type="AlphaFoldDB" id="A0AA38LWA4"/>
<organism evidence="1 2">
    <name type="scientific">Dioszegia hungarica</name>
    <dbReference type="NCBI Taxonomy" id="4972"/>
    <lineage>
        <taxon>Eukaryota</taxon>
        <taxon>Fungi</taxon>
        <taxon>Dikarya</taxon>
        <taxon>Basidiomycota</taxon>
        <taxon>Agaricomycotina</taxon>
        <taxon>Tremellomycetes</taxon>
        <taxon>Tremellales</taxon>
        <taxon>Bulleribasidiaceae</taxon>
        <taxon>Dioszegia</taxon>
    </lineage>
</organism>
<dbReference type="InterPro" id="IPR050600">
    <property type="entry name" value="SETD3_SETD6_MTase"/>
</dbReference>
<dbReference type="GO" id="GO:0016279">
    <property type="term" value="F:protein-lysine N-methyltransferase activity"/>
    <property type="evidence" value="ECO:0007669"/>
    <property type="project" value="UniProtKB-ARBA"/>
</dbReference>
<keyword evidence="2" id="KW-1185">Reference proteome</keyword>
<dbReference type="EMBL" id="JAKWFO010000003">
    <property type="protein sequence ID" value="KAI9638652.1"/>
    <property type="molecule type" value="Genomic_DNA"/>
</dbReference>
<accession>A0AA38LWA4</accession>
<reference evidence="1" key="1">
    <citation type="journal article" date="2022" name="G3 (Bethesda)">
        <title>High quality genome of the basidiomycete yeast Dioszegia hungarica PDD-24b-2 isolated from cloud water.</title>
        <authorList>
            <person name="Jarrige D."/>
            <person name="Haridas S."/>
            <person name="Bleykasten-Grosshans C."/>
            <person name="Joly M."/>
            <person name="Nadalig T."/>
            <person name="Sancelme M."/>
            <person name="Vuilleumier S."/>
            <person name="Grigoriev I.V."/>
            <person name="Amato P."/>
            <person name="Bringel F."/>
        </authorList>
    </citation>
    <scope>NUCLEOTIDE SEQUENCE</scope>
    <source>
        <strain evidence="1">PDD-24b-2</strain>
    </source>
</reference>
<dbReference type="GeneID" id="77731464"/>
<dbReference type="InterPro" id="IPR046341">
    <property type="entry name" value="SET_dom_sf"/>
</dbReference>
<dbReference type="RefSeq" id="XP_052948429.1">
    <property type="nucleotide sequence ID" value="XM_053092259.1"/>
</dbReference>
<dbReference type="SUPFAM" id="SSF82199">
    <property type="entry name" value="SET domain"/>
    <property type="match status" value="1"/>
</dbReference>
<dbReference type="Gene3D" id="3.90.1410.10">
    <property type="entry name" value="set domain protein methyltransferase, domain 1"/>
    <property type="match status" value="1"/>
</dbReference>
<dbReference type="CDD" id="cd10527">
    <property type="entry name" value="SET_LSMT"/>
    <property type="match status" value="1"/>
</dbReference>
<dbReference type="PANTHER" id="PTHR13271">
    <property type="entry name" value="UNCHARACTERIZED PUTATIVE METHYLTRANSFERASE"/>
    <property type="match status" value="1"/>
</dbReference>
<comment type="caution">
    <text evidence="1">The sequence shown here is derived from an EMBL/GenBank/DDBJ whole genome shotgun (WGS) entry which is preliminary data.</text>
</comment>
<evidence type="ECO:0000313" key="2">
    <source>
        <dbReference type="Proteomes" id="UP001164286"/>
    </source>
</evidence>
<evidence type="ECO:0008006" key="3">
    <source>
        <dbReference type="Google" id="ProtNLM"/>
    </source>
</evidence>
<proteinExistence type="predicted"/>
<evidence type="ECO:0000313" key="1">
    <source>
        <dbReference type="EMBL" id="KAI9638652.1"/>
    </source>
</evidence>
<protein>
    <recommendedName>
        <fullName evidence="3">SET domain-containing protein</fullName>
    </recommendedName>
</protein>
<name>A0AA38LWA4_9TREE</name>
<dbReference type="Proteomes" id="UP001164286">
    <property type="component" value="Unassembled WGS sequence"/>
</dbReference>